<reference evidence="1" key="1">
    <citation type="submission" date="2023-01" db="EMBL/GenBank/DDBJ databases">
        <title>Genome assembly of the deep-sea coral Lophelia pertusa.</title>
        <authorList>
            <person name="Herrera S."/>
            <person name="Cordes E."/>
        </authorList>
    </citation>
    <scope>NUCLEOTIDE SEQUENCE</scope>
    <source>
        <strain evidence="1">USNM1676648</strain>
        <tissue evidence="1">Polyp</tissue>
    </source>
</reference>
<sequence>MVYLVENIQDGLEPALKLPLPVQIRATNVYISRTPDATDMINRLFRSLSVSLDDR</sequence>
<protein>
    <submittedName>
        <fullName evidence="1">Uncharacterized protein</fullName>
    </submittedName>
</protein>
<evidence type="ECO:0000313" key="2">
    <source>
        <dbReference type="Proteomes" id="UP001163046"/>
    </source>
</evidence>
<dbReference type="EMBL" id="MU827809">
    <property type="protein sequence ID" value="KAJ7324057.1"/>
    <property type="molecule type" value="Genomic_DNA"/>
</dbReference>
<name>A0A9W9YA80_9CNID</name>
<accession>A0A9W9YA80</accession>
<dbReference type="AlphaFoldDB" id="A0A9W9YA80"/>
<dbReference type="Proteomes" id="UP001163046">
    <property type="component" value="Unassembled WGS sequence"/>
</dbReference>
<gene>
    <name evidence="1" type="ORF">OS493_030230</name>
</gene>
<proteinExistence type="predicted"/>
<keyword evidence="2" id="KW-1185">Reference proteome</keyword>
<evidence type="ECO:0000313" key="1">
    <source>
        <dbReference type="EMBL" id="KAJ7324057.1"/>
    </source>
</evidence>
<organism evidence="1 2">
    <name type="scientific">Desmophyllum pertusum</name>
    <dbReference type="NCBI Taxonomy" id="174260"/>
    <lineage>
        <taxon>Eukaryota</taxon>
        <taxon>Metazoa</taxon>
        <taxon>Cnidaria</taxon>
        <taxon>Anthozoa</taxon>
        <taxon>Hexacorallia</taxon>
        <taxon>Scleractinia</taxon>
        <taxon>Caryophylliina</taxon>
        <taxon>Caryophylliidae</taxon>
        <taxon>Desmophyllum</taxon>
    </lineage>
</organism>
<comment type="caution">
    <text evidence="1">The sequence shown here is derived from an EMBL/GenBank/DDBJ whole genome shotgun (WGS) entry which is preliminary data.</text>
</comment>